<dbReference type="InterPro" id="IPR006226">
    <property type="entry name" value="Mtu_PIN"/>
</dbReference>
<dbReference type="EC" id="3.1.-.-" evidence="5"/>
<dbReference type="GO" id="GO:0045926">
    <property type="term" value="P:negative regulation of growth"/>
    <property type="evidence" value="ECO:0007669"/>
    <property type="project" value="UniProtKB-ARBA"/>
</dbReference>
<keyword evidence="5" id="KW-0460">Magnesium</keyword>
<dbReference type="AlphaFoldDB" id="A0A2T7UCE5"/>
<comment type="cofactor">
    <cofactor evidence="5">
        <name>Mg(2+)</name>
        <dbReference type="ChEBI" id="CHEBI:18420"/>
    </cofactor>
</comment>
<organism evidence="7 8">
    <name type="scientific">Limnohabitans planktonicus II-D5</name>
    <dbReference type="NCBI Taxonomy" id="1293045"/>
    <lineage>
        <taxon>Bacteria</taxon>
        <taxon>Pseudomonadati</taxon>
        <taxon>Pseudomonadota</taxon>
        <taxon>Betaproteobacteria</taxon>
        <taxon>Burkholderiales</taxon>
        <taxon>Comamonadaceae</taxon>
        <taxon>Limnohabitans</taxon>
    </lineage>
</organism>
<dbReference type="HAMAP" id="MF_00265">
    <property type="entry name" value="VapC_Nob1"/>
    <property type="match status" value="1"/>
</dbReference>
<dbReference type="STRING" id="1293045.H663_07970"/>
<evidence type="ECO:0000256" key="2">
    <source>
        <dbReference type="ARBA" id="ARBA00022722"/>
    </source>
</evidence>
<dbReference type="EMBL" id="LFYT02000015">
    <property type="protein sequence ID" value="PVE42356.1"/>
    <property type="molecule type" value="Genomic_DNA"/>
</dbReference>
<comment type="similarity">
    <text evidence="5">Belongs to the PINc/VapC protein family.</text>
</comment>
<dbReference type="GO" id="GO:0004540">
    <property type="term" value="F:RNA nuclease activity"/>
    <property type="evidence" value="ECO:0007669"/>
    <property type="project" value="InterPro"/>
</dbReference>
<keyword evidence="3 5" id="KW-0479">Metal-binding</keyword>
<proteinExistence type="inferred from homology"/>
<feature type="domain" description="PIN" evidence="6">
    <location>
        <begin position="24"/>
        <end position="156"/>
    </location>
</feature>
<evidence type="ECO:0000256" key="3">
    <source>
        <dbReference type="ARBA" id="ARBA00022723"/>
    </source>
</evidence>
<dbReference type="Pfam" id="PF01850">
    <property type="entry name" value="PIN"/>
    <property type="match status" value="1"/>
</dbReference>
<dbReference type="InterPro" id="IPR029060">
    <property type="entry name" value="PIN-like_dom_sf"/>
</dbReference>
<evidence type="ECO:0000313" key="7">
    <source>
        <dbReference type="EMBL" id="PVE42356.1"/>
    </source>
</evidence>
<dbReference type="GO" id="GO:0000287">
    <property type="term" value="F:magnesium ion binding"/>
    <property type="evidence" value="ECO:0007669"/>
    <property type="project" value="UniProtKB-UniRule"/>
</dbReference>
<evidence type="ECO:0000256" key="4">
    <source>
        <dbReference type="ARBA" id="ARBA00022801"/>
    </source>
</evidence>
<keyword evidence="8" id="KW-1185">Reference proteome</keyword>
<evidence type="ECO:0000313" key="8">
    <source>
        <dbReference type="Proteomes" id="UP000037507"/>
    </source>
</evidence>
<name>A0A2T7UCE5_9BURK</name>
<evidence type="ECO:0000259" key="6">
    <source>
        <dbReference type="Pfam" id="PF01850"/>
    </source>
</evidence>
<evidence type="ECO:0000256" key="5">
    <source>
        <dbReference type="HAMAP-Rule" id="MF_00265"/>
    </source>
</evidence>
<dbReference type="InterPro" id="IPR002716">
    <property type="entry name" value="PIN_dom"/>
</dbReference>
<comment type="caution">
    <text evidence="7">The sequence shown here is derived from an EMBL/GenBank/DDBJ whole genome shotgun (WGS) entry which is preliminary data.</text>
</comment>
<accession>A0A2T7UCE5</accession>
<dbReference type="Proteomes" id="UP000037507">
    <property type="component" value="Unassembled WGS sequence"/>
</dbReference>
<comment type="function">
    <text evidence="5">Toxic component of a toxin-antitoxin (TA) system. An RNase.</text>
</comment>
<protein>
    <recommendedName>
        <fullName evidence="5">Ribonuclease VapC</fullName>
        <shortName evidence="5">RNase VapC</shortName>
        <ecNumber evidence="5">3.1.-.-</ecNumber>
    </recommendedName>
    <alternativeName>
        <fullName evidence="5">Toxin VapC</fullName>
    </alternativeName>
</protein>
<dbReference type="NCBIfam" id="TIGR00028">
    <property type="entry name" value="Mtu_PIN_fam"/>
    <property type="match status" value="1"/>
</dbReference>
<evidence type="ECO:0000256" key="1">
    <source>
        <dbReference type="ARBA" id="ARBA00022649"/>
    </source>
</evidence>
<dbReference type="GO" id="GO:0090729">
    <property type="term" value="F:toxin activity"/>
    <property type="evidence" value="ECO:0007669"/>
    <property type="project" value="UniProtKB-KW"/>
</dbReference>
<feature type="binding site" evidence="5">
    <location>
        <position position="26"/>
    </location>
    <ligand>
        <name>Mg(2+)</name>
        <dbReference type="ChEBI" id="CHEBI:18420"/>
    </ligand>
</feature>
<dbReference type="Gene3D" id="3.40.50.1010">
    <property type="entry name" value="5'-nuclease"/>
    <property type="match status" value="1"/>
</dbReference>
<reference evidence="7" key="1">
    <citation type="submission" date="2017-04" db="EMBL/GenBank/DDBJ databases">
        <title>Unexpected and diverse lifestyles within the genus Limnohabitans.</title>
        <authorList>
            <person name="Kasalicky V."/>
            <person name="Mehrshad M."/>
            <person name="Andrei S.-A."/>
            <person name="Salcher M."/>
            <person name="Kratochvilova H."/>
            <person name="Simek K."/>
            <person name="Ghai R."/>
        </authorList>
    </citation>
    <scope>NUCLEOTIDE SEQUENCE [LARGE SCALE GENOMIC DNA]</scope>
    <source>
        <strain evidence="7">II-D5</strain>
    </source>
</reference>
<keyword evidence="4 5" id="KW-0378">Hydrolase</keyword>
<dbReference type="SUPFAM" id="SSF88723">
    <property type="entry name" value="PIN domain-like"/>
    <property type="match status" value="1"/>
</dbReference>
<feature type="binding site" evidence="5">
    <location>
        <position position="132"/>
    </location>
    <ligand>
        <name>Mg(2+)</name>
        <dbReference type="ChEBI" id="CHEBI:18420"/>
    </ligand>
</feature>
<keyword evidence="5" id="KW-0800">Toxin</keyword>
<dbReference type="RefSeq" id="WP_053171931.1">
    <property type="nucleotide sequence ID" value="NZ_LFYT02000015.1"/>
</dbReference>
<gene>
    <name evidence="5" type="primary">vapC</name>
    <name evidence="7" type="ORF">H663_012600</name>
</gene>
<sequence length="170" mass="18750">MSEPSSSWGVAEASANWRLAPGDLLDVNVWLGLCSAAHPFHAAAMRYWQSACEANTPLWFCRTTMMGLVRVLSQPRAMGPNVLNLSQAMALYRQWLDTPAVGLLADPPGLDDAIEQLLGRRAETQPIRLWTDLCLAATAQSSGLRMVTFDRDFERFGLERCLVLTGQSPD</sequence>
<keyword evidence="2 5" id="KW-0540">Nuclease</keyword>
<dbReference type="OrthoDB" id="556169at2"/>
<dbReference type="InterPro" id="IPR022907">
    <property type="entry name" value="VapC_family"/>
</dbReference>
<keyword evidence="1 5" id="KW-1277">Toxin-antitoxin system</keyword>
<dbReference type="GO" id="GO:0016788">
    <property type="term" value="F:hydrolase activity, acting on ester bonds"/>
    <property type="evidence" value="ECO:0007669"/>
    <property type="project" value="InterPro"/>
</dbReference>